<dbReference type="GO" id="GO:0007165">
    <property type="term" value="P:signal transduction"/>
    <property type="evidence" value="ECO:0007669"/>
    <property type="project" value="TreeGrafter"/>
</dbReference>
<dbReference type="Pfam" id="PF03572">
    <property type="entry name" value="Peptidase_S41"/>
    <property type="match status" value="1"/>
</dbReference>
<evidence type="ECO:0000256" key="1">
    <source>
        <dbReference type="ARBA" id="ARBA00009179"/>
    </source>
</evidence>
<dbReference type="InterPro" id="IPR005151">
    <property type="entry name" value="Tail-specific_protease"/>
</dbReference>
<name>A0A510HEE2_9ACTN</name>
<dbReference type="Gene3D" id="2.30.42.10">
    <property type="match status" value="1"/>
</dbReference>
<gene>
    <name evidence="8" type="ORF">RxyAA322_01530</name>
</gene>
<dbReference type="InterPro" id="IPR036034">
    <property type="entry name" value="PDZ_sf"/>
</dbReference>
<dbReference type="AlphaFoldDB" id="A0A510HEE2"/>
<dbReference type="SMART" id="SM00228">
    <property type="entry name" value="PDZ"/>
    <property type="match status" value="1"/>
</dbReference>
<dbReference type="Gene3D" id="3.90.226.10">
    <property type="entry name" value="2-enoyl-CoA Hydratase, Chain A, domain 1"/>
    <property type="match status" value="1"/>
</dbReference>
<protein>
    <submittedName>
        <fullName evidence="8">Carboxyl-terminal processing protease</fullName>
    </submittedName>
</protein>
<dbReference type="PROSITE" id="PS50106">
    <property type="entry name" value="PDZ"/>
    <property type="match status" value="1"/>
</dbReference>
<evidence type="ECO:0000256" key="4">
    <source>
        <dbReference type="ARBA" id="ARBA00022825"/>
    </source>
</evidence>
<evidence type="ECO:0000259" key="7">
    <source>
        <dbReference type="PROSITE" id="PS50106"/>
    </source>
</evidence>
<accession>A0A510HEE2</accession>
<keyword evidence="2 5" id="KW-0645">Protease</keyword>
<dbReference type="Proteomes" id="UP000318065">
    <property type="component" value="Chromosome"/>
</dbReference>
<dbReference type="PANTHER" id="PTHR32060:SF30">
    <property type="entry name" value="CARBOXY-TERMINAL PROCESSING PROTEASE CTPA"/>
    <property type="match status" value="1"/>
</dbReference>
<dbReference type="NCBIfam" id="TIGR00225">
    <property type="entry name" value="prc"/>
    <property type="match status" value="1"/>
</dbReference>
<evidence type="ECO:0000313" key="8">
    <source>
        <dbReference type="EMBL" id="BBL78299.1"/>
    </source>
</evidence>
<dbReference type="InterPro" id="IPR004447">
    <property type="entry name" value="Peptidase_S41A"/>
</dbReference>
<comment type="similarity">
    <text evidence="1 5">Belongs to the peptidase S41A family.</text>
</comment>
<dbReference type="CDD" id="cd07560">
    <property type="entry name" value="Peptidase_S41_CPP"/>
    <property type="match status" value="1"/>
</dbReference>
<dbReference type="RefSeq" id="WP_143526461.1">
    <property type="nucleotide sequence ID" value="NZ_AP019791.1"/>
</dbReference>
<evidence type="ECO:0000256" key="2">
    <source>
        <dbReference type="ARBA" id="ARBA00022670"/>
    </source>
</evidence>
<keyword evidence="9" id="KW-1185">Reference proteome</keyword>
<dbReference type="InterPro" id="IPR001478">
    <property type="entry name" value="PDZ"/>
</dbReference>
<evidence type="ECO:0000256" key="6">
    <source>
        <dbReference type="SAM" id="MobiDB-lite"/>
    </source>
</evidence>
<dbReference type="FunFam" id="2.30.42.10:FF:000063">
    <property type="entry name" value="Peptidase, S41 family"/>
    <property type="match status" value="1"/>
</dbReference>
<dbReference type="GO" id="GO:0008236">
    <property type="term" value="F:serine-type peptidase activity"/>
    <property type="evidence" value="ECO:0007669"/>
    <property type="project" value="UniProtKB-KW"/>
</dbReference>
<reference evidence="8" key="1">
    <citation type="journal article" date="2019" name="Microbiol. Resour. Announc.">
        <title>Complete Genome Sequence of Rubrobacter xylanophilus Strain AA3-22, Isolated from Arima Onsen in Japan.</title>
        <authorList>
            <person name="Tomariguchi N."/>
            <person name="Miyazaki K."/>
        </authorList>
    </citation>
    <scope>NUCLEOTIDE SEQUENCE [LARGE SCALE GENOMIC DNA]</scope>
    <source>
        <strain evidence="8">AA3-22</strain>
    </source>
</reference>
<feature type="domain" description="PDZ" evidence="7">
    <location>
        <begin position="110"/>
        <end position="170"/>
    </location>
</feature>
<feature type="region of interest" description="Disordered" evidence="6">
    <location>
        <begin position="378"/>
        <end position="397"/>
    </location>
</feature>
<sequence>MWKTSSTRKKRGPLIRALLLAALLVAVAFGAYEYGKSQSPAGLSGPDQRSLRLYAEALDAVRDGYVDREAIDPKKQTYAAIEGMLNSLGDDGHTRFLTPEERRENQQGLSGNYVGIGVQLQDREGRVVVIAPIEGSPADRAGIETGDVLVAVNGRSVSGQELDRIADRVRGPEGTRVKITVLRDGEEKTFYLERAEIESPAVSWAMVPGTEVAHVRLASFSDDSARELRAALEEARLDGARGFVLDLRNNPGGRLEQAVEMAGFFLEPGSVVYIRRDASGERKAVRADGEAELSEVPLAVLVNGGSASSAEILAGALRDNGRARVIGQRTFGTGTVLSEFVLSDGSAILLGVAEWLTPDGDFIRNTGITPDIRVELEKGEEPLSPSQTERLSREEISRRDPQLWRAVRELDGGV</sequence>
<dbReference type="SUPFAM" id="SSF50156">
    <property type="entry name" value="PDZ domain-like"/>
    <property type="match status" value="1"/>
</dbReference>
<proteinExistence type="inferred from homology"/>
<dbReference type="GO" id="GO:0004175">
    <property type="term" value="F:endopeptidase activity"/>
    <property type="evidence" value="ECO:0007669"/>
    <property type="project" value="TreeGrafter"/>
</dbReference>
<dbReference type="InterPro" id="IPR041489">
    <property type="entry name" value="PDZ_6"/>
</dbReference>
<evidence type="ECO:0000313" key="9">
    <source>
        <dbReference type="Proteomes" id="UP000318065"/>
    </source>
</evidence>
<evidence type="ECO:0000256" key="5">
    <source>
        <dbReference type="RuleBase" id="RU004404"/>
    </source>
</evidence>
<dbReference type="OrthoDB" id="9812068at2"/>
<dbReference type="GO" id="GO:0030288">
    <property type="term" value="C:outer membrane-bounded periplasmic space"/>
    <property type="evidence" value="ECO:0007669"/>
    <property type="project" value="TreeGrafter"/>
</dbReference>
<dbReference type="SMART" id="SM00245">
    <property type="entry name" value="TSPc"/>
    <property type="match status" value="1"/>
</dbReference>
<dbReference type="Gene3D" id="3.30.750.44">
    <property type="match status" value="1"/>
</dbReference>
<dbReference type="CDD" id="cd06782">
    <property type="entry name" value="cpPDZ_CPP-like"/>
    <property type="match status" value="1"/>
</dbReference>
<dbReference type="InterPro" id="IPR029045">
    <property type="entry name" value="ClpP/crotonase-like_dom_sf"/>
</dbReference>
<dbReference type="SUPFAM" id="SSF52096">
    <property type="entry name" value="ClpP/crotonase"/>
    <property type="match status" value="1"/>
</dbReference>
<evidence type="ECO:0000256" key="3">
    <source>
        <dbReference type="ARBA" id="ARBA00022801"/>
    </source>
</evidence>
<dbReference type="PANTHER" id="PTHR32060">
    <property type="entry name" value="TAIL-SPECIFIC PROTEASE"/>
    <property type="match status" value="1"/>
</dbReference>
<organism evidence="8 9">
    <name type="scientific">Rubrobacter xylanophilus</name>
    <dbReference type="NCBI Taxonomy" id="49319"/>
    <lineage>
        <taxon>Bacteria</taxon>
        <taxon>Bacillati</taxon>
        <taxon>Actinomycetota</taxon>
        <taxon>Rubrobacteria</taxon>
        <taxon>Rubrobacterales</taxon>
        <taxon>Rubrobacteraceae</taxon>
        <taxon>Rubrobacter</taxon>
    </lineage>
</organism>
<keyword evidence="4 5" id="KW-0720">Serine protease</keyword>
<dbReference type="EMBL" id="AP019791">
    <property type="protein sequence ID" value="BBL78299.1"/>
    <property type="molecule type" value="Genomic_DNA"/>
</dbReference>
<dbReference type="GO" id="GO:0006508">
    <property type="term" value="P:proteolysis"/>
    <property type="evidence" value="ECO:0007669"/>
    <property type="project" value="UniProtKB-KW"/>
</dbReference>
<dbReference type="Pfam" id="PF17820">
    <property type="entry name" value="PDZ_6"/>
    <property type="match status" value="1"/>
</dbReference>
<keyword evidence="3 5" id="KW-0378">Hydrolase</keyword>